<reference evidence="2" key="1">
    <citation type="submission" date="2018-12" db="EMBL/GenBank/DDBJ databases">
        <title>Complete genome sequence of Paenibacillus sp. MBLB1234.</title>
        <authorList>
            <person name="Nam Y.-D."/>
            <person name="Kang J."/>
            <person name="Chung W.-H."/>
            <person name="Park Y.S."/>
        </authorList>
    </citation>
    <scope>NUCLEOTIDE SEQUENCE [LARGE SCALE GENOMIC DNA]</scope>
    <source>
        <strain evidence="2">MBLB1234</strain>
    </source>
</reference>
<dbReference type="Proteomes" id="UP000270678">
    <property type="component" value="Chromosome"/>
</dbReference>
<protein>
    <recommendedName>
        <fullName evidence="3">Phage gp6-like head-tail connector protein</fullName>
    </recommendedName>
</protein>
<proteinExistence type="predicted"/>
<evidence type="ECO:0000313" key="2">
    <source>
        <dbReference type="Proteomes" id="UP000270678"/>
    </source>
</evidence>
<evidence type="ECO:0008006" key="3">
    <source>
        <dbReference type="Google" id="ProtNLM"/>
    </source>
</evidence>
<dbReference type="InterPro" id="IPR036558">
    <property type="entry name" value="YqbG-like_sf"/>
</dbReference>
<dbReference type="RefSeq" id="WP_127002922.1">
    <property type="nucleotide sequence ID" value="NZ_CP034346.1"/>
</dbReference>
<gene>
    <name evidence="1" type="ORF">EI981_25220</name>
</gene>
<dbReference type="AlphaFoldDB" id="A0A3S9V4P5"/>
<evidence type="ECO:0000313" key="1">
    <source>
        <dbReference type="EMBL" id="AZS17395.1"/>
    </source>
</evidence>
<name>A0A3S9V4P5_9BACL</name>
<sequence length="186" mass="20734">MLATLQTAKTWYKIPKDDTSNDADITISLLVASEAIEERCKRKFKRQTWRETLDGSGTSFLRLSQYPVESVDVLTVDNTIIDDFSIESENGILFKRSGWPCGDRIIKAEYLAGYILPSDEAGAEEATLPKTLELACVILAKSFREKKVGVDSERIGPYSVTYSKEDGGSVTLPREVEALIAPHVRR</sequence>
<dbReference type="SUPFAM" id="SSF116915">
    <property type="entry name" value="Hypothetical protein YqbG"/>
    <property type="match status" value="1"/>
</dbReference>
<keyword evidence="2" id="KW-1185">Reference proteome</keyword>
<dbReference type="KEGG" id="plut:EI981_25220"/>
<dbReference type="EMBL" id="CP034346">
    <property type="protein sequence ID" value="AZS17395.1"/>
    <property type="molecule type" value="Genomic_DNA"/>
</dbReference>
<accession>A0A3S9V4P5</accession>
<dbReference type="Gene3D" id="1.10.3230.10">
    <property type="entry name" value="YqbG-like"/>
    <property type="match status" value="1"/>
</dbReference>
<dbReference type="OrthoDB" id="2664490at2"/>
<organism evidence="1 2">
    <name type="scientific">Paenibacillus lutimineralis</name>
    <dbReference type="NCBI Taxonomy" id="2707005"/>
    <lineage>
        <taxon>Bacteria</taxon>
        <taxon>Bacillati</taxon>
        <taxon>Bacillota</taxon>
        <taxon>Bacilli</taxon>
        <taxon>Bacillales</taxon>
        <taxon>Paenibacillaceae</taxon>
        <taxon>Paenibacillus</taxon>
    </lineage>
</organism>